<name>A0ABY5JLC2_9BACI</name>
<dbReference type="EMBL" id="CP101914">
    <property type="protein sequence ID" value="UUI01097.1"/>
    <property type="molecule type" value="Genomic_DNA"/>
</dbReference>
<dbReference type="InterPro" id="IPR003339">
    <property type="entry name" value="ABC/ECF_trnsptr_transmembrane"/>
</dbReference>
<keyword evidence="2" id="KW-1003">Cell membrane</keyword>
<dbReference type="PANTHER" id="PTHR34857:SF2">
    <property type="entry name" value="SLL0384 PROTEIN"/>
    <property type="match status" value="1"/>
</dbReference>
<sequence length="258" mass="29007">MIIATSLALYVERDSLIHKMDPLTKIMYVIVSIAITYILPVHLFVITVTAITIALLIIGKVFRKIFPIIILSLLLIISIIIVQGAFHQSNETVLFSIGVISFYKEGLSYALLLTLRVINMLCAFGVLILTTKSDELVERLIKIGMSPKIGYVILSVLQLIPQMRATVGKITDAQRARGMETEGNLLVRTKAFIPLIGPVVLNTLNDTRERAIALEMRGFNMKHQKTFLNETKLYRYQGIIQLLLIVALIGTIIWRLFI</sequence>
<feature type="transmembrane region" description="Helical" evidence="6">
    <location>
        <begin position="65"/>
        <end position="86"/>
    </location>
</feature>
<keyword evidence="4 6" id="KW-1133">Transmembrane helix</keyword>
<comment type="subcellular location">
    <subcellularLocation>
        <location evidence="1">Membrane</location>
        <topology evidence="1">Multi-pass membrane protein</topology>
    </subcellularLocation>
</comment>
<evidence type="ECO:0000313" key="8">
    <source>
        <dbReference type="Proteomes" id="UP001059773"/>
    </source>
</evidence>
<evidence type="ECO:0000256" key="4">
    <source>
        <dbReference type="ARBA" id="ARBA00022989"/>
    </source>
</evidence>
<evidence type="ECO:0000313" key="7">
    <source>
        <dbReference type="EMBL" id="UUI01097.1"/>
    </source>
</evidence>
<feature type="transmembrane region" description="Helical" evidence="6">
    <location>
        <begin position="239"/>
        <end position="257"/>
    </location>
</feature>
<feature type="transmembrane region" description="Helical" evidence="6">
    <location>
        <begin position="29"/>
        <end position="58"/>
    </location>
</feature>
<evidence type="ECO:0000256" key="5">
    <source>
        <dbReference type="ARBA" id="ARBA00023136"/>
    </source>
</evidence>
<evidence type="ECO:0000256" key="3">
    <source>
        <dbReference type="ARBA" id="ARBA00022692"/>
    </source>
</evidence>
<proteinExistence type="predicted"/>
<accession>A0ABY5JLC2</accession>
<evidence type="ECO:0000256" key="6">
    <source>
        <dbReference type="SAM" id="Phobius"/>
    </source>
</evidence>
<keyword evidence="5 6" id="KW-0472">Membrane</keyword>
<evidence type="ECO:0000256" key="1">
    <source>
        <dbReference type="ARBA" id="ARBA00004141"/>
    </source>
</evidence>
<dbReference type="RefSeq" id="WP_256706521.1">
    <property type="nucleotide sequence ID" value="NZ_CP101914.1"/>
</dbReference>
<dbReference type="PANTHER" id="PTHR34857">
    <property type="entry name" value="SLL0384 PROTEIN"/>
    <property type="match status" value="1"/>
</dbReference>
<reference evidence="7" key="1">
    <citation type="submission" date="2022-07" db="EMBL/GenBank/DDBJ databases">
        <title>FELIX.</title>
        <authorList>
            <person name="Wan K.H."/>
            <person name="Park S."/>
            <person name="Lawrence Q."/>
            <person name="Eichenberger J.P."/>
            <person name="Booth B.W."/>
            <person name="Piaggio A.J."/>
            <person name="Chandler J.C."/>
            <person name="Franklin A.B."/>
            <person name="Celniker S.E."/>
        </authorList>
    </citation>
    <scope>NUCLEOTIDE SEQUENCE</scope>
    <source>
        <strain evidence="7">QA-1986 374</strain>
    </source>
</reference>
<dbReference type="Pfam" id="PF02361">
    <property type="entry name" value="CbiQ"/>
    <property type="match status" value="1"/>
</dbReference>
<feature type="transmembrane region" description="Helical" evidence="6">
    <location>
        <begin position="106"/>
        <end position="129"/>
    </location>
</feature>
<gene>
    <name evidence="7" type="ORF">NP439_13600</name>
</gene>
<keyword evidence="3 6" id="KW-0812">Transmembrane</keyword>
<dbReference type="Proteomes" id="UP001059773">
    <property type="component" value="Chromosome"/>
</dbReference>
<protein>
    <submittedName>
        <fullName evidence="7">Energy-coupling factor transporter transmembrane protein EcfT</fullName>
    </submittedName>
</protein>
<organism evidence="7 8">
    <name type="scientific">Oceanobacillus jeddahense</name>
    <dbReference type="NCBI Taxonomy" id="1462527"/>
    <lineage>
        <taxon>Bacteria</taxon>
        <taxon>Bacillati</taxon>
        <taxon>Bacillota</taxon>
        <taxon>Bacilli</taxon>
        <taxon>Bacillales</taxon>
        <taxon>Bacillaceae</taxon>
        <taxon>Oceanobacillus</taxon>
    </lineage>
</organism>
<evidence type="ECO:0000256" key="2">
    <source>
        <dbReference type="ARBA" id="ARBA00022475"/>
    </source>
</evidence>
<dbReference type="CDD" id="cd16914">
    <property type="entry name" value="EcfT"/>
    <property type="match status" value="1"/>
</dbReference>
<dbReference type="InterPro" id="IPR051611">
    <property type="entry name" value="ECF_transporter_component"/>
</dbReference>
<keyword evidence="8" id="KW-1185">Reference proteome</keyword>